<dbReference type="AlphaFoldDB" id="A0A3Q9UKA0"/>
<dbReference type="SUPFAM" id="SSF51735">
    <property type="entry name" value="NAD(P)-binding Rossmann-fold domains"/>
    <property type="match status" value="1"/>
</dbReference>
<dbReference type="InterPro" id="IPR036291">
    <property type="entry name" value="NAD(P)-bd_dom_sf"/>
</dbReference>
<evidence type="ECO:0000256" key="1">
    <source>
        <dbReference type="ARBA" id="ARBA00023002"/>
    </source>
</evidence>
<dbReference type="InterPro" id="IPR055170">
    <property type="entry name" value="GFO_IDH_MocA-like_dom"/>
</dbReference>
<dbReference type="InterPro" id="IPR023794">
    <property type="entry name" value="MI/DCI_dehydrogenase"/>
</dbReference>
<evidence type="ECO:0000259" key="5">
    <source>
        <dbReference type="Pfam" id="PF22725"/>
    </source>
</evidence>
<dbReference type="Gene3D" id="3.40.50.720">
    <property type="entry name" value="NAD(P)-binding Rossmann-like Domain"/>
    <property type="match status" value="1"/>
</dbReference>
<reference evidence="7" key="1">
    <citation type="submission" date="2017-12" db="EMBL/GenBank/DDBJ databases">
        <title>Whole genome sequencing of Acidipropionibacterium jensenii strains JS279 and JS280.</title>
        <authorList>
            <person name="Deptula P."/>
            <person name="Laine P."/>
            <person name="Smolander O.-P."/>
            <person name="Paulin L."/>
            <person name="Auvinen P."/>
            <person name="Varmanen P."/>
        </authorList>
    </citation>
    <scope>NUCLEOTIDE SEQUENCE [LARGE SCALE GENOMIC DNA]</scope>
    <source>
        <strain evidence="7">JS280</strain>
    </source>
</reference>
<dbReference type="PANTHER" id="PTHR43593:SF1">
    <property type="entry name" value="INOSITOL 2-DEHYDROGENASE"/>
    <property type="match status" value="1"/>
</dbReference>
<dbReference type="KEGG" id="aji:C0Z10_10910"/>
<dbReference type="SUPFAM" id="SSF55347">
    <property type="entry name" value="Glyceraldehyde-3-phosphate dehydrogenase-like, C-terminal domain"/>
    <property type="match status" value="1"/>
</dbReference>
<evidence type="ECO:0000256" key="2">
    <source>
        <dbReference type="ARBA" id="ARBA00023027"/>
    </source>
</evidence>
<dbReference type="GeneID" id="82883966"/>
<gene>
    <name evidence="3" type="primary">iolG</name>
    <name evidence="6" type="ORF">C0Z10_10910</name>
</gene>
<comment type="catalytic activity">
    <reaction evidence="3">
        <text>myo-inositol + NAD(+) = scyllo-inosose + NADH + H(+)</text>
        <dbReference type="Rhea" id="RHEA:16949"/>
        <dbReference type="ChEBI" id="CHEBI:15378"/>
        <dbReference type="ChEBI" id="CHEBI:17268"/>
        <dbReference type="ChEBI" id="CHEBI:17811"/>
        <dbReference type="ChEBI" id="CHEBI:57540"/>
        <dbReference type="ChEBI" id="CHEBI:57945"/>
        <dbReference type="EC" id="1.1.1.18"/>
    </reaction>
</comment>
<comment type="similarity">
    <text evidence="3">Belongs to the Gfo/Idh/MocA family.</text>
</comment>
<dbReference type="Pfam" id="PF01408">
    <property type="entry name" value="GFO_IDH_MocA"/>
    <property type="match status" value="1"/>
</dbReference>
<dbReference type="GO" id="GO:0050112">
    <property type="term" value="F:inositol 2-dehydrogenase (NAD+) activity"/>
    <property type="evidence" value="ECO:0007669"/>
    <property type="project" value="UniProtKB-UniRule"/>
</dbReference>
<comment type="subunit">
    <text evidence="3">Homotetramer.</text>
</comment>
<dbReference type="GO" id="GO:0000166">
    <property type="term" value="F:nucleotide binding"/>
    <property type="evidence" value="ECO:0007669"/>
    <property type="project" value="InterPro"/>
</dbReference>
<dbReference type="PANTHER" id="PTHR43593">
    <property type="match status" value="1"/>
</dbReference>
<evidence type="ECO:0000313" key="6">
    <source>
        <dbReference type="EMBL" id="AZZ40178.1"/>
    </source>
</evidence>
<dbReference type="EC" id="1.1.1.18" evidence="3"/>
<dbReference type="Pfam" id="PF22725">
    <property type="entry name" value="GFO_IDH_MocA_C3"/>
    <property type="match status" value="1"/>
</dbReference>
<dbReference type="InterPro" id="IPR050424">
    <property type="entry name" value="Gfo-Idh-MocA_inositol_DH"/>
</dbReference>
<evidence type="ECO:0000256" key="3">
    <source>
        <dbReference type="HAMAP-Rule" id="MF_01671"/>
    </source>
</evidence>
<dbReference type="HAMAP" id="MF_01671">
    <property type="entry name" value="IolG"/>
    <property type="match status" value="1"/>
</dbReference>
<evidence type="ECO:0000259" key="4">
    <source>
        <dbReference type="Pfam" id="PF01408"/>
    </source>
</evidence>
<comment type="function">
    <text evidence="3">Involved in the oxidation of myo-inositol (MI) to 2-keto-myo-inositol (2KMI or 2-inosose).</text>
</comment>
<protein>
    <recommendedName>
        <fullName evidence="3">Inositol 2-dehydrogenase</fullName>
        <ecNumber evidence="3">1.1.1.18</ecNumber>
    </recommendedName>
    <alternativeName>
        <fullName evidence="3">Myo-inositol 2-dehydrogenase</fullName>
        <shortName evidence="3">MI 2-dehydrogenase</shortName>
    </alternativeName>
</protein>
<dbReference type="RefSeq" id="WP_097799399.1">
    <property type="nucleotide sequence ID" value="NZ_CP025570.1"/>
</dbReference>
<keyword evidence="2 3" id="KW-0520">NAD</keyword>
<feature type="domain" description="GFO/IDH/MocA-like oxidoreductase" evidence="5">
    <location>
        <begin position="136"/>
        <end position="250"/>
    </location>
</feature>
<dbReference type="EMBL" id="CP025570">
    <property type="protein sequence ID" value="AZZ40178.1"/>
    <property type="molecule type" value="Genomic_DNA"/>
</dbReference>
<dbReference type="GO" id="GO:0019310">
    <property type="term" value="P:inositol catabolic process"/>
    <property type="evidence" value="ECO:0007669"/>
    <property type="project" value="UniProtKB-UniRule"/>
</dbReference>
<keyword evidence="1 3" id="KW-0560">Oxidoreductase</keyword>
<evidence type="ECO:0000313" key="7">
    <source>
        <dbReference type="Proteomes" id="UP000285875"/>
    </source>
</evidence>
<dbReference type="Proteomes" id="UP000285875">
    <property type="component" value="Chromosome"/>
</dbReference>
<feature type="domain" description="Gfo/Idh/MocA-like oxidoreductase N-terminal" evidence="4">
    <location>
        <begin position="6"/>
        <end position="125"/>
    </location>
</feature>
<proteinExistence type="inferred from homology"/>
<organism evidence="6 7">
    <name type="scientific">Acidipropionibacterium jensenii</name>
    <dbReference type="NCBI Taxonomy" id="1749"/>
    <lineage>
        <taxon>Bacteria</taxon>
        <taxon>Bacillati</taxon>
        <taxon>Actinomycetota</taxon>
        <taxon>Actinomycetes</taxon>
        <taxon>Propionibacteriales</taxon>
        <taxon>Propionibacteriaceae</taxon>
        <taxon>Acidipropionibacterium</taxon>
    </lineage>
</organism>
<sequence>MKRTVGIGVFGVGKMGQAHVRRINDSLRGARVVAIGDPAPEFAHKAAPGLDLPDDAVAESITEMCARPDVDGILVAAWDGEHEAAALAAIAAGKMVFCEKPLTPSVEGCRRIIEAEEKAGRRLLQIGFMRRYDTGYQQMKQVLDSGRIGDPLLAYCMHRNPSQGERFESHQIITQVMVHEFDISRWLFGEEITRVRVDRSRSTSKAPEGLIDPLTAVLWTESGVRINVEAVCFGRYAYDIRCSVLCEDGDVALPDQLAPTIRDASGVRHEIGTDWLDRFKDAYNIEIQSWIDSVIAGEQDGPSAWDGYAAQAICEAAAEAMGSGAEQPLDLMAKPAIYS</sequence>
<dbReference type="InterPro" id="IPR000683">
    <property type="entry name" value="Gfo/Idh/MocA-like_OxRdtase_N"/>
</dbReference>
<dbReference type="Gene3D" id="3.30.360.10">
    <property type="entry name" value="Dihydrodipicolinate Reductase, domain 2"/>
    <property type="match status" value="1"/>
</dbReference>
<name>A0A3Q9UKA0_9ACTN</name>
<accession>A0A3Q9UKA0</accession>